<dbReference type="AlphaFoldDB" id="A0A7W4YZF6"/>
<dbReference type="GO" id="GO:0016887">
    <property type="term" value="F:ATP hydrolysis activity"/>
    <property type="evidence" value="ECO:0007669"/>
    <property type="project" value="InterPro"/>
</dbReference>
<dbReference type="SUPFAM" id="SSF52540">
    <property type="entry name" value="P-loop containing nucleoside triphosphate hydrolases"/>
    <property type="match status" value="1"/>
</dbReference>
<organism evidence="9 10">
    <name type="scientific">Nocardioides soli</name>
    <dbReference type="NCBI Taxonomy" id="1036020"/>
    <lineage>
        <taxon>Bacteria</taxon>
        <taxon>Bacillati</taxon>
        <taxon>Actinomycetota</taxon>
        <taxon>Actinomycetes</taxon>
        <taxon>Propionibacteriales</taxon>
        <taxon>Nocardioidaceae</taxon>
        <taxon>Nocardioides</taxon>
    </lineage>
</organism>
<dbReference type="FunFam" id="3.40.50.300:FF:000016">
    <property type="entry name" value="Oligopeptide ABC transporter ATP-binding component"/>
    <property type="match status" value="1"/>
</dbReference>
<protein>
    <submittedName>
        <fullName evidence="9">ABC-type dipeptide/oligopeptide/nickel transport system ATPase component</fullName>
    </submittedName>
</protein>
<dbReference type="GO" id="GO:0005524">
    <property type="term" value="F:ATP binding"/>
    <property type="evidence" value="ECO:0007669"/>
    <property type="project" value="UniProtKB-KW"/>
</dbReference>
<dbReference type="Pfam" id="PF00005">
    <property type="entry name" value="ABC_tran"/>
    <property type="match status" value="1"/>
</dbReference>
<evidence type="ECO:0000256" key="6">
    <source>
        <dbReference type="ARBA" id="ARBA00022840"/>
    </source>
</evidence>
<evidence type="ECO:0000256" key="1">
    <source>
        <dbReference type="ARBA" id="ARBA00004202"/>
    </source>
</evidence>
<dbReference type="CDD" id="cd03257">
    <property type="entry name" value="ABC_NikE_OppD_transporters"/>
    <property type="match status" value="1"/>
</dbReference>
<keyword evidence="6" id="KW-0067">ATP-binding</keyword>
<dbReference type="EMBL" id="JACHWR010000001">
    <property type="protein sequence ID" value="MBB3041104.1"/>
    <property type="molecule type" value="Genomic_DNA"/>
</dbReference>
<dbReference type="RefSeq" id="WP_183591042.1">
    <property type="nucleotide sequence ID" value="NZ_JACHWR010000001.1"/>
</dbReference>
<keyword evidence="4" id="KW-1003">Cell membrane</keyword>
<comment type="similarity">
    <text evidence="2">Belongs to the ABC transporter superfamily.</text>
</comment>
<name>A0A7W4YZF6_9ACTN</name>
<dbReference type="PROSITE" id="PS00211">
    <property type="entry name" value="ABC_TRANSPORTER_1"/>
    <property type="match status" value="1"/>
</dbReference>
<keyword evidence="3" id="KW-0813">Transport</keyword>
<evidence type="ECO:0000313" key="10">
    <source>
        <dbReference type="Proteomes" id="UP000589626"/>
    </source>
</evidence>
<keyword evidence="7" id="KW-0472">Membrane</keyword>
<evidence type="ECO:0000256" key="2">
    <source>
        <dbReference type="ARBA" id="ARBA00005417"/>
    </source>
</evidence>
<dbReference type="InterPro" id="IPR027417">
    <property type="entry name" value="P-loop_NTPase"/>
</dbReference>
<dbReference type="InterPro" id="IPR003593">
    <property type="entry name" value="AAA+_ATPase"/>
</dbReference>
<dbReference type="PANTHER" id="PTHR43297">
    <property type="entry name" value="OLIGOPEPTIDE TRANSPORT ATP-BINDING PROTEIN APPD"/>
    <property type="match status" value="1"/>
</dbReference>
<dbReference type="GO" id="GO:0005886">
    <property type="term" value="C:plasma membrane"/>
    <property type="evidence" value="ECO:0007669"/>
    <property type="project" value="UniProtKB-SubCell"/>
</dbReference>
<comment type="caution">
    <text evidence="9">The sequence shown here is derived from an EMBL/GenBank/DDBJ whole genome shotgun (WGS) entry which is preliminary data.</text>
</comment>
<accession>A0A7W4YZF6</accession>
<proteinExistence type="inferred from homology"/>
<dbReference type="Proteomes" id="UP000589626">
    <property type="component" value="Unassembled WGS sequence"/>
</dbReference>
<evidence type="ECO:0000259" key="8">
    <source>
        <dbReference type="PROSITE" id="PS50893"/>
    </source>
</evidence>
<gene>
    <name evidence="9" type="ORF">FHU40_000905</name>
</gene>
<dbReference type="PANTHER" id="PTHR43297:SF2">
    <property type="entry name" value="DIPEPTIDE TRANSPORT ATP-BINDING PROTEIN DPPD"/>
    <property type="match status" value="1"/>
</dbReference>
<sequence length="257" mass="27819">MTRLAVENLRVEVPGRATILDDVSFDIAPGEIVGLVGESGSGKSMTSLAVMGILPRGVVQTAGRILVDGTDVTSVARRSVAHRFAMIFQNPRDSLNPLMRVGDQVARMVSLHQGKERRAARAAAVDLLEQVRIVEPAQAARKYPHQLSGGMCQRVMIAMALACRPQLLLADEPTTALDVTVQAQILDLVVALTEEIQCSVLLVTHDLGVVAETCDRVNVLNQGRLVETGETHDVLSNPTHEYTRYLLDSARELEVGP</sequence>
<dbReference type="InterPro" id="IPR050388">
    <property type="entry name" value="ABC_Ni/Peptide_Import"/>
</dbReference>
<reference evidence="9 10" key="1">
    <citation type="submission" date="2020-08" db="EMBL/GenBank/DDBJ databases">
        <title>Sequencing the genomes of 1000 actinobacteria strains.</title>
        <authorList>
            <person name="Klenk H.-P."/>
        </authorList>
    </citation>
    <scope>NUCLEOTIDE SEQUENCE [LARGE SCALE GENOMIC DNA]</scope>
    <source>
        <strain evidence="9 10">DSM 105498</strain>
    </source>
</reference>
<dbReference type="PROSITE" id="PS50893">
    <property type="entry name" value="ABC_TRANSPORTER_2"/>
    <property type="match status" value="1"/>
</dbReference>
<evidence type="ECO:0000256" key="4">
    <source>
        <dbReference type="ARBA" id="ARBA00022475"/>
    </source>
</evidence>
<dbReference type="SMART" id="SM00382">
    <property type="entry name" value="AAA"/>
    <property type="match status" value="1"/>
</dbReference>
<evidence type="ECO:0000256" key="7">
    <source>
        <dbReference type="ARBA" id="ARBA00023136"/>
    </source>
</evidence>
<comment type="subcellular location">
    <subcellularLocation>
        <location evidence="1">Cell membrane</location>
        <topology evidence="1">Peripheral membrane protein</topology>
    </subcellularLocation>
</comment>
<dbReference type="Gene3D" id="3.40.50.300">
    <property type="entry name" value="P-loop containing nucleotide triphosphate hydrolases"/>
    <property type="match status" value="1"/>
</dbReference>
<keyword evidence="5" id="KW-0547">Nucleotide-binding</keyword>
<keyword evidence="10" id="KW-1185">Reference proteome</keyword>
<dbReference type="InterPro" id="IPR017871">
    <property type="entry name" value="ABC_transporter-like_CS"/>
</dbReference>
<evidence type="ECO:0000256" key="5">
    <source>
        <dbReference type="ARBA" id="ARBA00022741"/>
    </source>
</evidence>
<feature type="domain" description="ABC transporter" evidence="8">
    <location>
        <begin position="4"/>
        <end position="247"/>
    </location>
</feature>
<evidence type="ECO:0000256" key="3">
    <source>
        <dbReference type="ARBA" id="ARBA00022448"/>
    </source>
</evidence>
<evidence type="ECO:0000313" key="9">
    <source>
        <dbReference type="EMBL" id="MBB3041104.1"/>
    </source>
</evidence>
<dbReference type="InterPro" id="IPR003439">
    <property type="entry name" value="ABC_transporter-like_ATP-bd"/>
</dbReference>